<evidence type="ECO:0000256" key="3">
    <source>
        <dbReference type="ARBA" id="ARBA00022729"/>
    </source>
</evidence>
<keyword evidence="4" id="KW-0812">Transmembrane</keyword>
<dbReference type="Gene3D" id="3.40.50.2300">
    <property type="match status" value="2"/>
</dbReference>
<dbReference type="InterPro" id="IPR025997">
    <property type="entry name" value="SBP_2_dom"/>
</dbReference>
<proteinExistence type="inferred from homology"/>
<name>A0A8J3E9E9_9GAMM</name>
<feature type="transmembrane region" description="Helical" evidence="4">
    <location>
        <begin position="7"/>
        <end position="26"/>
    </location>
</feature>
<comment type="caution">
    <text evidence="6">The sequence shown here is derived from an EMBL/GenBank/DDBJ whole genome shotgun (WGS) entry which is preliminary data.</text>
</comment>
<dbReference type="GO" id="GO:0030313">
    <property type="term" value="C:cell envelope"/>
    <property type="evidence" value="ECO:0007669"/>
    <property type="project" value="UniProtKB-SubCell"/>
</dbReference>
<reference evidence="6" key="2">
    <citation type="submission" date="2020-09" db="EMBL/GenBank/DDBJ databases">
        <authorList>
            <person name="Sun Q."/>
            <person name="Zhou Y."/>
        </authorList>
    </citation>
    <scope>NUCLEOTIDE SEQUENCE</scope>
    <source>
        <strain evidence="6">CGMCC 1.15758</strain>
    </source>
</reference>
<evidence type="ECO:0000313" key="7">
    <source>
        <dbReference type="Proteomes" id="UP000636949"/>
    </source>
</evidence>
<dbReference type="OrthoDB" id="4827464at2"/>
<dbReference type="PANTHER" id="PTHR46847">
    <property type="entry name" value="D-ALLOSE-BINDING PERIPLASMIC PROTEIN-RELATED"/>
    <property type="match status" value="1"/>
</dbReference>
<keyword evidence="7" id="KW-1185">Reference proteome</keyword>
<comment type="similarity">
    <text evidence="2">Belongs to the bacterial solute-binding protein 2 family.</text>
</comment>
<dbReference type="AlphaFoldDB" id="A0A8J3E9E9"/>
<keyword evidence="3" id="KW-0732">Signal</keyword>
<keyword evidence="4" id="KW-1133">Transmembrane helix</keyword>
<dbReference type="Pfam" id="PF13407">
    <property type="entry name" value="Peripla_BP_4"/>
    <property type="match status" value="1"/>
</dbReference>
<dbReference type="InterPro" id="IPR028082">
    <property type="entry name" value="Peripla_BP_I"/>
</dbReference>
<keyword evidence="4" id="KW-0472">Membrane</keyword>
<evidence type="ECO:0000256" key="1">
    <source>
        <dbReference type="ARBA" id="ARBA00004196"/>
    </source>
</evidence>
<organism evidence="6 7">
    <name type="scientific">Cysteiniphilum litorale</name>
    <dbReference type="NCBI Taxonomy" id="2056700"/>
    <lineage>
        <taxon>Bacteria</taxon>
        <taxon>Pseudomonadati</taxon>
        <taxon>Pseudomonadota</taxon>
        <taxon>Gammaproteobacteria</taxon>
        <taxon>Thiotrichales</taxon>
        <taxon>Fastidiosibacteraceae</taxon>
        <taxon>Cysteiniphilum</taxon>
    </lineage>
</organism>
<reference evidence="6" key="1">
    <citation type="journal article" date="2014" name="Int. J. Syst. Evol. Microbiol.">
        <title>Complete genome sequence of Corynebacterium casei LMG S-19264T (=DSM 44701T), isolated from a smear-ripened cheese.</title>
        <authorList>
            <consortium name="US DOE Joint Genome Institute (JGI-PGF)"/>
            <person name="Walter F."/>
            <person name="Albersmeier A."/>
            <person name="Kalinowski J."/>
            <person name="Ruckert C."/>
        </authorList>
    </citation>
    <scope>NUCLEOTIDE SEQUENCE</scope>
    <source>
        <strain evidence="6">CGMCC 1.15758</strain>
    </source>
</reference>
<evidence type="ECO:0000259" key="5">
    <source>
        <dbReference type="Pfam" id="PF13407"/>
    </source>
</evidence>
<protein>
    <submittedName>
        <fullName evidence="6">D-ribose ABC transporter substrate-binding protein</fullName>
    </submittedName>
</protein>
<evidence type="ECO:0000256" key="4">
    <source>
        <dbReference type="SAM" id="Phobius"/>
    </source>
</evidence>
<evidence type="ECO:0000313" key="6">
    <source>
        <dbReference type="EMBL" id="GGF99056.1"/>
    </source>
</evidence>
<dbReference type="PANTHER" id="PTHR46847:SF1">
    <property type="entry name" value="D-ALLOSE-BINDING PERIPLASMIC PROTEIN-RELATED"/>
    <property type="match status" value="1"/>
</dbReference>
<dbReference type="GO" id="GO:0055085">
    <property type="term" value="P:transmembrane transport"/>
    <property type="evidence" value="ECO:0007669"/>
    <property type="project" value="UniProtKB-ARBA"/>
</dbReference>
<dbReference type="GO" id="GO:0030246">
    <property type="term" value="F:carbohydrate binding"/>
    <property type="evidence" value="ECO:0007669"/>
    <property type="project" value="UniProtKB-ARBA"/>
</dbReference>
<dbReference type="SUPFAM" id="SSF53822">
    <property type="entry name" value="Periplasmic binding protein-like I"/>
    <property type="match status" value="1"/>
</dbReference>
<dbReference type="RefSeq" id="WP_117003130.1">
    <property type="nucleotide sequence ID" value="NZ_BMJS01000016.1"/>
</dbReference>
<sequence length="308" mass="33718">MYRQARVIMAFIFLIVIFITIGIVAWTRLANKNDVGVVMSNLSNPYFGYITKSINSTLTAHGYTATVLDASDSLNRSIRDIDNLVSRGYKLIIFNPVDSNESANVIKRAQAKGVRFITVDRSVKGVKVLSHIESNNFQGGQLAAKYILNKLGDKSKILELQGFKDSSTTQERTKGFADGLMGSNAKIVAAYVANYDKNKAEHYAYQFLKRDNEVNAVFAENDLMALGAADAAKRLGKKLVIVGYDGIPEAKEAIKNGILDATIEQQPLQLGEMAAKVAMNVLQGAKETLHSQHKIDVELLSLSQGGKL</sequence>
<feature type="domain" description="Periplasmic binding protein" evidence="5">
    <location>
        <begin position="35"/>
        <end position="286"/>
    </location>
</feature>
<comment type="subcellular location">
    <subcellularLocation>
        <location evidence="1">Cell envelope</location>
    </subcellularLocation>
</comment>
<dbReference type="Proteomes" id="UP000636949">
    <property type="component" value="Unassembled WGS sequence"/>
</dbReference>
<dbReference type="EMBL" id="BMJS01000016">
    <property type="protein sequence ID" value="GGF99056.1"/>
    <property type="molecule type" value="Genomic_DNA"/>
</dbReference>
<gene>
    <name evidence="6" type="ORF">GCM10010995_15410</name>
</gene>
<accession>A0A8J3E9E9</accession>
<dbReference type="CDD" id="cd01536">
    <property type="entry name" value="PBP1_ABC_sugar_binding-like"/>
    <property type="match status" value="1"/>
</dbReference>
<evidence type="ECO:0000256" key="2">
    <source>
        <dbReference type="ARBA" id="ARBA00007639"/>
    </source>
</evidence>